<evidence type="ECO:0000313" key="1">
    <source>
        <dbReference type="EMBL" id="TGY76962.1"/>
    </source>
</evidence>
<sequence>MHLHAKGGMTMNDSDNVKMTINIGGEHIRLTVAFNSQDIVRDAEKAATQLFDEWRRKWPSRSDKEVMAMVAYQFAYFYRKLLIMHADAADIAQTCNHRLSDLLALDYSSGI</sequence>
<dbReference type="EMBL" id="SRYB01000033">
    <property type="protein sequence ID" value="TGY76962.1"/>
    <property type="molecule type" value="Genomic_DNA"/>
</dbReference>
<proteinExistence type="predicted"/>
<accession>A0AC61RAT0</accession>
<reference evidence="1" key="1">
    <citation type="submission" date="2019-04" db="EMBL/GenBank/DDBJ databases">
        <title>Microbes associate with the intestines of laboratory mice.</title>
        <authorList>
            <person name="Navarre W."/>
            <person name="Wong E."/>
            <person name="Huang K."/>
            <person name="Tropini C."/>
            <person name="Ng K."/>
            <person name="Yu B."/>
        </authorList>
    </citation>
    <scope>NUCLEOTIDE SEQUENCE</scope>
    <source>
        <strain evidence="1">NM04_E33</strain>
    </source>
</reference>
<evidence type="ECO:0000313" key="2">
    <source>
        <dbReference type="Proteomes" id="UP000306319"/>
    </source>
</evidence>
<keyword evidence="1" id="KW-0131">Cell cycle</keyword>
<keyword evidence="2" id="KW-1185">Reference proteome</keyword>
<organism evidence="1 2">
    <name type="scientific">Lepagella muris</name>
    <dbReference type="NCBI Taxonomy" id="3032870"/>
    <lineage>
        <taxon>Bacteria</taxon>
        <taxon>Pseudomonadati</taxon>
        <taxon>Bacteroidota</taxon>
        <taxon>Bacteroidia</taxon>
        <taxon>Bacteroidales</taxon>
        <taxon>Muribaculaceae</taxon>
        <taxon>Lepagella</taxon>
    </lineage>
</organism>
<keyword evidence="1" id="KW-0132">Cell division</keyword>
<comment type="caution">
    <text evidence="1">The sequence shown here is derived from an EMBL/GenBank/DDBJ whole genome shotgun (WGS) entry which is preliminary data.</text>
</comment>
<name>A0AC61RAT0_9BACT</name>
<protein>
    <submittedName>
        <fullName evidence="1">Cell division protein ZapA</fullName>
    </submittedName>
</protein>
<gene>
    <name evidence="1" type="ORF">E5331_16785</name>
</gene>
<dbReference type="Proteomes" id="UP000306319">
    <property type="component" value="Unassembled WGS sequence"/>
</dbReference>